<dbReference type="Gene3D" id="1.20.5.4130">
    <property type="match status" value="1"/>
</dbReference>
<evidence type="ECO:0000313" key="1">
    <source>
        <dbReference type="EMBL" id="KAL0364538.1"/>
    </source>
</evidence>
<reference evidence="1" key="2">
    <citation type="journal article" date="2024" name="Plant">
        <title>Genomic evolution and insights into agronomic trait innovations of Sesamum species.</title>
        <authorList>
            <person name="Miao H."/>
            <person name="Wang L."/>
            <person name="Qu L."/>
            <person name="Liu H."/>
            <person name="Sun Y."/>
            <person name="Le M."/>
            <person name="Wang Q."/>
            <person name="Wei S."/>
            <person name="Zheng Y."/>
            <person name="Lin W."/>
            <person name="Duan Y."/>
            <person name="Cao H."/>
            <person name="Xiong S."/>
            <person name="Wang X."/>
            <person name="Wei L."/>
            <person name="Li C."/>
            <person name="Ma Q."/>
            <person name="Ju M."/>
            <person name="Zhao R."/>
            <person name="Li G."/>
            <person name="Mu C."/>
            <person name="Tian Q."/>
            <person name="Mei H."/>
            <person name="Zhang T."/>
            <person name="Gao T."/>
            <person name="Zhang H."/>
        </authorList>
    </citation>
    <scope>NUCLEOTIDE SEQUENCE</scope>
    <source>
        <strain evidence="1">G01</strain>
    </source>
</reference>
<protein>
    <submittedName>
        <fullName evidence="1">Uncharacterized protein</fullName>
    </submittedName>
</protein>
<sequence length="146" mass="16499">MSYADLISLKHTIQLLLNSSHQIPILPPYPEIIQLAYQKVESLEHLLNNVAAVAARNSEGMKAVDKEIGEAAFRLEDVLESAHVSLSQSQILSGDEMGYLAMEVKKEIDFLTKSMEKIKEQVSYRLRKPEEFEEAIPSRTDHFIAT</sequence>
<dbReference type="AlphaFoldDB" id="A0AAW2QAR3"/>
<gene>
    <name evidence="1" type="ORF">Sangu_0551400</name>
</gene>
<name>A0AAW2QAR3_9LAMI</name>
<accession>A0AAW2QAR3</accession>
<proteinExistence type="predicted"/>
<organism evidence="1">
    <name type="scientific">Sesamum angustifolium</name>
    <dbReference type="NCBI Taxonomy" id="2727405"/>
    <lineage>
        <taxon>Eukaryota</taxon>
        <taxon>Viridiplantae</taxon>
        <taxon>Streptophyta</taxon>
        <taxon>Embryophyta</taxon>
        <taxon>Tracheophyta</taxon>
        <taxon>Spermatophyta</taxon>
        <taxon>Magnoliopsida</taxon>
        <taxon>eudicotyledons</taxon>
        <taxon>Gunneridae</taxon>
        <taxon>Pentapetalae</taxon>
        <taxon>asterids</taxon>
        <taxon>lamiids</taxon>
        <taxon>Lamiales</taxon>
        <taxon>Pedaliaceae</taxon>
        <taxon>Sesamum</taxon>
    </lineage>
</organism>
<comment type="caution">
    <text evidence="1">The sequence shown here is derived from an EMBL/GenBank/DDBJ whole genome shotgun (WGS) entry which is preliminary data.</text>
</comment>
<reference evidence="1" key="1">
    <citation type="submission" date="2020-06" db="EMBL/GenBank/DDBJ databases">
        <authorList>
            <person name="Li T."/>
            <person name="Hu X."/>
            <person name="Zhang T."/>
            <person name="Song X."/>
            <person name="Zhang H."/>
            <person name="Dai N."/>
            <person name="Sheng W."/>
            <person name="Hou X."/>
            <person name="Wei L."/>
        </authorList>
    </citation>
    <scope>NUCLEOTIDE SEQUENCE</scope>
    <source>
        <strain evidence="1">G01</strain>
        <tissue evidence="1">Leaf</tissue>
    </source>
</reference>
<dbReference type="EMBL" id="JACGWK010000003">
    <property type="protein sequence ID" value="KAL0364538.1"/>
    <property type="molecule type" value="Genomic_DNA"/>
</dbReference>